<accession>A0AA47P4B0</accession>
<dbReference type="Proteomes" id="UP001174136">
    <property type="component" value="Unassembled WGS sequence"/>
</dbReference>
<sequence>MWKQVNSVYYGEIVVIAGVSDRCPRKLMWLKTEVMTMMGPYLSRLKLMELDAASHDQLCEFFMSQAFSSSFRGVAGMNPVLARRFLDRIQNCTKGLEFSQQVERMQQRYKPAQSLPLGNYFSRPMAGLGRLIPTTYIR</sequence>
<keyword evidence="2" id="KW-1185">Reference proteome</keyword>
<organism evidence="1 2">
    <name type="scientific">Merluccius polli</name>
    <name type="common">Benguela hake</name>
    <name type="synonym">Merluccius cadenati</name>
    <dbReference type="NCBI Taxonomy" id="89951"/>
    <lineage>
        <taxon>Eukaryota</taxon>
        <taxon>Metazoa</taxon>
        <taxon>Chordata</taxon>
        <taxon>Craniata</taxon>
        <taxon>Vertebrata</taxon>
        <taxon>Euteleostomi</taxon>
        <taxon>Actinopterygii</taxon>
        <taxon>Neopterygii</taxon>
        <taxon>Teleostei</taxon>
        <taxon>Neoteleostei</taxon>
        <taxon>Acanthomorphata</taxon>
        <taxon>Zeiogadaria</taxon>
        <taxon>Gadariae</taxon>
        <taxon>Gadiformes</taxon>
        <taxon>Gadoidei</taxon>
        <taxon>Merlucciidae</taxon>
        <taxon>Merluccius</taxon>
    </lineage>
</organism>
<dbReference type="EMBL" id="JAOPHQ010002279">
    <property type="protein sequence ID" value="KAK0147830.1"/>
    <property type="molecule type" value="Genomic_DNA"/>
</dbReference>
<gene>
    <name evidence="1" type="ORF">N1851_012444</name>
</gene>
<reference evidence="1" key="1">
    <citation type="journal article" date="2023" name="Front. Mar. Sci.">
        <title>A new Merluccius polli reference genome to investigate the effects of global change in West African waters.</title>
        <authorList>
            <person name="Mateo J.L."/>
            <person name="Blanco-Fernandez C."/>
            <person name="Garcia-Vazquez E."/>
            <person name="Machado-Schiaffino G."/>
        </authorList>
    </citation>
    <scope>NUCLEOTIDE SEQUENCE</scope>
    <source>
        <strain evidence="1">C29</strain>
        <tissue evidence="1">Fin</tissue>
    </source>
</reference>
<evidence type="ECO:0000313" key="2">
    <source>
        <dbReference type="Proteomes" id="UP001174136"/>
    </source>
</evidence>
<protein>
    <submittedName>
        <fullName evidence="1">Uncharacterized protein</fullName>
    </submittedName>
</protein>
<dbReference type="AlphaFoldDB" id="A0AA47P4B0"/>
<evidence type="ECO:0000313" key="1">
    <source>
        <dbReference type="EMBL" id="KAK0147830.1"/>
    </source>
</evidence>
<comment type="caution">
    <text evidence="1">The sequence shown here is derived from an EMBL/GenBank/DDBJ whole genome shotgun (WGS) entry which is preliminary data.</text>
</comment>
<proteinExistence type="predicted"/>
<name>A0AA47P4B0_MERPO</name>